<dbReference type="GO" id="GO:0005829">
    <property type="term" value="C:cytosol"/>
    <property type="evidence" value="ECO:0007669"/>
    <property type="project" value="TreeGrafter"/>
</dbReference>
<dbReference type="InterPro" id="IPR001680">
    <property type="entry name" value="WD40_rpt"/>
</dbReference>
<feature type="region of interest" description="Disordered" evidence="7">
    <location>
        <begin position="691"/>
        <end position="748"/>
    </location>
</feature>
<organism evidence="9 10">
    <name type="scientific">Amanita muscaria (strain Koide BX008)</name>
    <dbReference type="NCBI Taxonomy" id="946122"/>
    <lineage>
        <taxon>Eukaryota</taxon>
        <taxon>Fungi</taxon>
        <taxon>Dikarya</taxon>
        <taxon>Basidiomycota</taxon>
        <taxon>Agaricomycotina</taxon>
        <taxon>Agaricomycetes</taxon>
        <taxon>Agaricomycetidae</taxon>
        <taxon>Agaricales</taxon>
        <taxon>Pluteineae</taxon>
        <taxon>Amanitaceae</taxon>
        <taxon>Amanita</taxon>
    </lineage>
</organism>
<dbReference type="AlphaFoldDB" id="A0A0C2WAW2"/>
<dbReference type="SUPFAM" id="SSF50978">
    <property type="entry name" value="WD40 repeat-like"/>
    <property type="match status" value="1"/>
</dbReference>
<keyword evidence="10" id="KW-1185">Reference proteome</keyword>
<keyword evidence="4" id="KW-0863">Zinc-finger</keyword>
<dbReference type="PROSITE" id="PS00678">
    <property type="entry name" value="WD_REPEATS_1"/>
    <property type="match status" value="1"/>
</dbReference>
<evidence type="ECO:0000259" key="8">
    <source>
        <dbReference type="Pfam" id="PF17120"/>
    </source>
</evidence>
<evidence type="ECO:0000256" key="2">
    <source>
        <dbReference type="ARBA" id="ARBA00022723"/>
    </source>
</evidence>
<dbReference type="InterPro" id="IPR015943">
    <property type="entry name" value="WD40/YVTN_repeat-like_dom_sf"/>
</dbReference>
<evidence type="ECO:0000256" key="1">
    <source>
        <dbReference type="ARBA" id="ARBA00022574"/>
    </source>
</evidence>
<dbReference type="GO" id="GO:1904263">
    <property type="term" value="P:positive regulation of TORC1 signaling"/>
    <property type="evidence" value="ECO:0007669"/>
    <property type="project" value="TreeGrafter"/>
</dbReference>
<feature type="compositionally biased region" description="Low complexity" evidence="7">
    <location>
        <begin position="918"/>
        <end position="927"/>
    </location>
</feature>
<dbReference type="GO" id="GO:0008270">
    <property type="term" value="F:zinc ion binding"/>
    <property type="evidence" value="ECO:0007669"/>
    <property type="project" value="UniProtKB-KW"/>
</dbReference>
<dbReference type="STRING" id="946122.A0A0C2WAW2"/>
<dbReference type="SMART" id="SM00320">
    <property type="entry name" value="WD40"/>
    <property type="match status" value="4"/>
</dbReference>
<feature type="compositionally biased region" description="Polar residues" evidence="7">
    <location>
        <begin position="632"/>
        <end position="641"/>
    </location>
</feature>
<dbReference type="InterPro" id="IPR037590">
    <property type="entry name" value="WDR24"/>
</dbReference>
<protein>
    <recommendedName>
        <fullName evidence="8">WDR59/RTC1-like RING zinc finger domain-containing protein</fullName>
    </recommendedName>
</protein>
<keyword evidence="1 6" id="KW-0853">WD repeat</keyword>
<dbReference type="HOGENOM" id="CLU_007954_0_0_1"/>
<dbReference type="InterPro" id="IPR020472">
    <property type="entry name" value="WD40_PAC1"/>
</dbReference>
<dbReference type="CDD" id="cd16488">
    <property type="entry name" value="mRING-H2-C3H3C2_Mio-like"/>
    <property type="match status" value="1"/>
</dbReference>
<feature type="compositionally biased region" description="Low complexity" evidence="7">
    <location>
        <begin position="707"/>
        <end position="724"/>
    </location>
</feature>
<evidence type="ECO:0000256" key="4">
    <source>
        <dbReference type="ARBA" id="ARBA00022771"/>
    </source>
</evidence>
<feature type="region of interest" description="Disordered" evidence="7">
    <location>
        <begin position="762"/>
        <end position="843"/>
    </location>
</feature>
<dbReference type="GO" id="GO:0016239">
    <property type="term" value="P:positive regulation of macroautophagy"/>
    <property type="evidence" value="ECO:0007669"/>
    <property type="project" value="TreeGrafter"/>
</dbReference>
<dbReference type="OrthoDB" id="60955at2759"/>
<dbReference type="Gene3D" id="2.130.10.10">
    <property type="entry name" value="YVTN repeat-like/Quinoprotein amine dehydrogenase"/>
    <property type="match status" value="1"/>
</dbReference>
<dbReference type="InterPro" id="IPR049566">
    <property type="entry name" value="WDR59_RTC1-like_RING_Znf"/>
</dbReference>
<sequence>MTSGANAAEIYSDSRTHGYQGPSRYVRFPRVTSAGGGCIAKSEDGVRCAVAGKESLRILRISDGSSPTNAESRSVVGRGGWRVEATRNLWEGCGLKNESGTTGIAWGRGPFSNKLFTSARNGELIMWDISRAGPARLERRTKDHSRSINQLSISHSVHHYCVTGSADGDLRVWDLRDMKSLMRVYHPTSVRSVAFSPNLWQPLQAIVGLDNGSIYRWDLKMGQRGLLDRLLVAHTTPVTSLSWCNPSGTNNSQTADNGLGWFASGALDRTVKVWDLTAPGSVSHIPSKPTYILHPRYPVRRILWRPGYECEIAVISNPDVSHMSSVAPSLLPRTPGTDTATQSSEMEMQSTPNVESRGSGPTSAAADDAIEIWDVRRGWVAKWSVRRSGAEGSLTADVEFADSHAMWTLHHSGGFSQLDLRDATKPIDAVPRVALTWSASESITFASDQGHQSEVPYDDIRTEDKPLAEQLGVHSKVLGDSMTQPQAQNIGTQVLPSSTSDLESFRNLAQNYTLVGENRTSICYKNAQVCSFSVAKEAGKEEIAQVWYLLAACLEEIVPPIPPAFPIRSQLASPQGMLTQSLLPTPGSARYSQSYFPQTQKISPGRRSTNSMESPKPQQQQQQRSSSRHLTPASSASSSPRHNNHVHLPPITPRRLSIFSRNSTVDPSSRQPSVYRRPSISSSIALGGVSFEKEKDANKPSLRHVGDGALSSDSSGNDSDIGSVGTAGNSSDEEMNMNMNARPPLTSPTSFLFQRSITAPSPLSRVAGRRQRWTTDEEAGGNYNDNNQAYDGDDNDEGSSASSDSNSDDMVRSSSVSKRPSSTRYKSRSRSSTVASLAAPPPPPPPLPSFLPLLVPDAAAADGGGGVTGLVRQASVSSVRTVVAGQHPDMEENSLRAEGTIITSRLGLESSGGLVTTDTTAAADSSTRQQDEEEGKEESMLDTFTERRIGIVQADEKRIKSGCLQVVKWAVEMFADSGEVQMCAFLVILARSELGVGMKRAVAFVEAYIDKLDRLGLFGCSAYMRKHCQLKDIQESTSTHTSISTCCGRCHKPLLKPSGRNADGSVAKGGYSYCLTCRTFVPCAICRLPVRTLFFQCPVCRHGAHEKCHQSYYEENRRRYVCPTGCGHRCLE</sequence>
<feature type="repeat" description="WD" evidence="6">
    <location>
        <begin position="262"/>
        <end position="284"/>
    </location>
</feature>
<evidence type="ECO:0000313" key="10">
    <source>
        <dbReference type="Proteomes" id="UP000054549"/>
    </source>
</evidence>
<feature type="repeat" description="WD" evidence="6">
    <location>
        <begin position="141"/>
        <end position="183"/>
    </location>
</feature>
<dbReference type="InParanoid" id="A0A0C2WAW2"/>
<accession>A0A0C2WAW2</accession>
<keyword evidence="2" id="KW-0479">Metal-binding</keyword>
<feature type="region of interest" description="Disordered" evidence="7">
    <location>
        <begin position="594"/>
        <end position="655"/>
    </location>
</feature>
<evidence type="ECO:0000313" key="9">
    <source>
        <dbReference type="EMBL" id="KIL58397.1"/>
    </source>
</evidence>
<feature type="compositionally biased region" description="Low complexity" evidence="7">
    <location>
        <begin position="812"/>
        <end position="838"/>
    </location>
</feature>
<dbReference type="EMBL" id="KN818339">
    <property type="protein sequence ID" value="KIL58397.1"/>
    <property type="molecule type" value="Genomic_DNA"/>
</dbReference>
<dbReference type="InterPro" id="IPR019775">
    <property type="entry name" value="WD40_repeat_CS"/>
</dbReference>
<dbReference type="FunCoup" id="A0A0C2WAW2">
    <property type="interactions" value="297"/>
</dbReference>
<dbReference type="PANTHER" id="PTHR46200:SF1">
    <property type="entry name" value="GATOR COMPLEX PROTEIN WDR24"/>
    <property type="match status" value="1"/>
</dbReference>
<evidence type="ECO:0000256" key="7">
    <source>
        <dbReference type="SAM" id="MobiDB-lite"/>
    </source>
</evidence>
<proteinExistence type="predicted"/>
<feature type="domain" description="WDR59/RTC1-like RING zinc finger" evidence="8">
    <location>
        <begin position="1083"/>
        <end position="1132"/>
    </location>
</feature>
<feature type="compositionally biased region" description="Polar residues" evidence="7">
    <location>
        <begin position="336"/>
        <end position="362"/>
    </location>
</feature>
<keyword evidence="3" id="KW-0677">Repeat</keyword>
<evidence type="ECO:0000256" key="5">
    <source>
        <dbReference type="ARBA" id="ARBA00022833"/>
    </source>
</evidence>
<gene>
    <name evidence="9" type="ORF">M378DRAFT_112090</name>
</gene>
<name>A0A0C2WAW2_AMAMK</name>
<dbReference type="PROSITE" id="PS50294">
    <property type="entry name" value="WD_REPEATS_REGION"/>
    <property type="match status" value="1"/>
</dbReference>
<dbReference type="InterPro" id="IPR036322">
    <property type="entry name" value="WD40_repeat_dom_sf"/>
</dbReference>
<dbReference type="Pfam" id="PF00400">
    <property type="entry name" value="WD40"/>
    <property type="match status" value="2"/>
</dbReference>
<dbReference type="PANTHER" id="PTHR46200">
    <property type="entry name" value="GATOR COMPLEX PROTEIN WDR24"/>
    <property type="match status" value="1"/>
</dbReference>
<feature type="region of interest" description="Disordered" evidence="7">
    <location>
        <begin position="918"/>
        <end position="941"/>
    </location>
</feature>
<feature type="region of interest" description="Disordered" evidence="7">
    <location>
        <begin position="325"/>
        <end position="365"/>
    </location>
</feature>
<dbReference type="Pfam" id="PF17120">
    <property type="entry name" value="zf-RING_16"/>
    <property type="match status" value="1"/>
</dbReference>
<evidence type="ECO:0000256" key="6">
    <source>
        <dbReference type="PROSITE-ProRule" id="PRU00221"/>
    </source>
</evidence>
<reference evidence="9 10" key="1">
    <citation type="submission" date="2014-04" db="EMBL/GenBank/DDBJ databases">
        <title>Evolutionary Origins and Diversification of the Mycorrhizal Mutualists.</title>
        <authorList>
            <consortium name="DOE Joint Genome Institute"/>
            <consortium name="Mycorrhizal Genomics Consortium"/>
            <person name="Kohler A."/>
            <person name="Kuo A."/>
            <person name="Nagy L.G."/>
            <person name="Floudas D."/>
            <person name="Copeland A."/>
            <person name="Barry K.W."/>
            <person name="Cichocki N."/>
            <person name="Veneault-Fourrey C."/>
            <person name="LaButti K."/>
            <person name="Lindquist E.A."/>
            <person name="Lipzen A."/>
            <person name="Lundell T."/>
            <person name="Morin E."/>
            <person name="Murat C."/>
            <person name="Riley R."/>
            <person name="Ohm R."/>
            <person name="Sun H."/>
            <person name="Tunlid A."/>
            <person name="Henrissat B."/>
            <person name="Grigoriev I.V."/>
            <person name="Hibbett D.S."/>
            <person name="Martin F."/>
        </authorList>
    </citation>
    <scope>NUCLEOTIDE SEQUENCE [LARGE SCALE GENOMIC DNA]</scope>
    <source>
        <strain evidence="9 10">Koide BX008</strain>
    </source>
</reference>
<evidence type="ECO:0000256" key="3">
    <source>
        <dbReference type="ARBA" id="ARBA00022737"/>
    </source>
</evidence>
<dbReference type="GO" id="GO:0061700">
    <property type="term" value="C:GATOR2 complex"/>
    <property type="evidence" value="ECO:0007669"/>
    <property type="project" value="TreeGrafter"/>
</dbReference>
<dbReference type="GO" id="GO:0005774">
    <property type="term" value="C:vacuolar membrane"/>
    <property type="evidence" value="ECO:0007669"/>
    <property type="project" value="TreeGrafter"/>
</dbReference>
<feature type="compositionally biased region" description="Polar residues" evidence="7">
    <location>
        <begin position="594"/>
        <end position="617"/>
    </location>
</feature>
<dbReference type="Proteomes" id="UP000054549">
    <property type="component" value="Unassembled WGS sequence"/>
</dbReference>
<dbReference type="PROSITE" id="PS50082">
    <property type="entry name" value="WD_REPEATS_2"/>
    <property type="match status" value="2"/>
</dbReference>
<keyword evidence="5" id="KW-0862">Zinc</keyword>
<dbReference type="PRINTS" id="PR00320">
    <property type="entry name" value="GPROTEINBRPT"/>
</dbReference>